<organism evidence="3 4">
    <name type="scientific">Lecanosticta acicola</name>
    <dbReference type="NCBI Taxonomy" id="111012"/>
    <lineage>
        <taxon>Eukaryota</taxon>
        <taxon>Fungi</taxon>
        <taxon>Dikarya</taxon>
        <taxon>Ascomycota</taxon>
        <taxon>Pezizomycotina</taxon>
        <taxon>Dothideomycetes</taxon>
        <taxon>Dothideomycetidae</taxon>
        <taxon>Mycosphaerellales</taxon>
        <taxon>Mycosphaerellaceae</taxon>
        <taxon>Lecanosticta</taxon>
    </lineage>
</organism>
<evidence type="ECO:0000256" key="2">
    <source>
        <dbReference type="SAM" id="MobiDB-lite"/>
    </source>
</evidence>
<evidence type="ECO:0000313" key="4">
    <source>
        <dbReference type="Proteomes" id="UP001296104"/>
    </source>
</evidence>
<name>A0AAI9E858_9PEZI</name>
<dbReference type="AlphaFoldDB" id="A0AAI9E858"/>
<evidence type="ECO:0000256" key="1">
    <source>
        <dbReference type="SAM" id="Coils"/>
    </source>
</evidence>
<proteinExistence type="predicted"/>
<comment type="caution">
    <text evidence="3">The sequence shown here is derived from an EMBL/GenBank/DDBJ whole genome shotgun (WGS) entry which is preliminary data.</text>
</comment>
<feature type="compositionally biased region" description="Basic and acidic residues" evidence="2">
    <location>
        <begin position="30"/>
        <end position="39"/>
    </location>
</feature>
<dbReference type="EMBL" id="CAVMBE010000007">
    <property type="protein sequence ID" value="CAK3860227.1"/>
    <property type="molecule type" value="Genomic_DNA"/>
</dbReference>
<keyword evidence="4" id="KW-1185">Reference proteome</keyword>
<reference evidence="3" key="1">
    <citation type="submission" date="2023-11" db="EMBL/GenBank/DDBJ databases">
        <authorList>
            <person name="Alioto T."/>
            <person name="Alioto T."/>
            <person name="Gomez Garrido J."/>
        </authorList>
    </citation>
    <scope>NUCLEOTIDE SEQUENCE</scope>
</reference>
<protein>
    <submittedName>
        <fullName evidence="3">Uncharacterized protein</fullName>
    </submittedName>
</protein>
<dbReference type="Proteomes" id="UP001296104">
    <property type="component" value="Unassembled WGS sequence"/>
</dbReference>
<feature type="compositionally biased region" description="Basic and acidic residues" evidence="2">
    <location>
        <begin position="1"/>
        <end position="21"/>
    </location>
</feature>
<accession>A0AAI9E858</accession>
<dbReference type="Gene3D" id="1.20.5.340">
    <property type="match status" value="1"/>
</dbReference>
<feature type="coiled-coil region" evidence="1">
    <location>
        <begin position="117"/>
        <end position="144"/>
    </location>
</feature>
<keyword evidence="1" id="KW-0175">Coiled coil</keyword>
<sequence length="313" mass="34925">MASAMEREFEARFEPGRRDSKMPVSTPIKQEQEMPRKQSPETTFDGWSSPANNWSTPPPAPASSPPIAQYTPHQLRKIGEQCGNRLPPASAVQSMFLYEMQRQTELESLFHGSIFQLAKQEDDTTAQNKRIQDLEDRLARFEKQTASRDLQERLATSKTAMSVQQHRLDHCLGRVATLEGKLVSLTDDIDTKKAAQESTAAEDTTTSSAEINRDIEVIKEEVNVLFGDRDGIIEMVDDIKTRLSKLEDNVRMLTLQNTAIRSPTPTQSIDLQTPNTNGLALGVPKGKPAVSLNKENRHVAAIRSFTPGKQWAA</sequence>
<feature type="region of interest" description="Disordered" evidence="2">
    <location>
        <begin position="1"/>
        <end position="69"/>
    </location>
</feature>
<evidence type="ECO:0000313" key="3">
    <source>
        <dbReference type="EMBL" id="CAK3860227.1"/>
    </source>
</evidence>
<gene>
    <name evidence="3" type="ORF">LECACI_7A001806</name>
</gene>